<feature type="domain" description="HNH Cas9-type" evidence="14">
    <location>
        <begin position="526"/>
        <end position="695"/>
    </location>
</feature>
<feature type="binding site" evidence="13">
    <location>
        <position position="9"/>
    </location>
    <ligand>
        <name>Mg(2+)</name>
        <dbReference type="ChEBI" id="CHEBI:18420"/>
        <label>2</label>
    </ligand>
</feature>
<dbReference type="GO" id="GO:0051607">
    <property type="term" value="P:defense response to virus"/>
    <property type="evidence" value="ECO:0007669"/>
    <property type="project" value="UniProtKB-UniRule"/>
</dbReference>
<evidence type="ECO:0000256" key="9">
    <source>
        <dbReference type="ARBA" id="ARBA00023118"/>
    </source>
</evidence>
<keyword evidence="11" id="KW-0464">Manganese</keyword>
<dbReference type="HAMAP" id="MF_01480">
    <property type="entry name" value="Cas9"/>
    <property type="match status" value="1"/>
</dbReference>
<accession>A0A0R2FKF9</accession>
<feature type="binding site" evidence="13">
    <location>
        <position position="523"/>
    </location>
    <ligand>
        <name>Mg(2+)</name>
        <dbReference type="ChEBI" id="CHEBI:18420"/>
        <label>2</label>
    </ligand>
</feature>
<comment type="similarity">
    <text evidence="13">Belongs to the CRISPR-associated Cas9 family.</text>
</comment>
<dbReference type="PROSITE" id="PS51749">
    <property type="entry name" value="HNH_CAS9"/>
    <property type="match status" value="1"/>
</dbReference>
<dbReference type="InterPro" id="IPR041383">
    <property type="entry name" value="RuvC_III"/>
</dbReference>
<comment type="caution">
    <text evidence="15">The sequence shown here is derived from an EMBL/GenBank/DDBJ whole genome shotgun (WGS) entry which is preliminary data.</text>
</comment>
<feature type="binding site" evidence="13">
    <location>
        <position position="523"/>
    </location>
    <ligand>
        <name>Mg(2+)</name>
        <dbReference type="ChEBI" id="CHEBI:18420"/>
        <label>1</label>
    </ligand>
</feature>
<gene>
    <name evidence="13" type="primary">cas9</name>
    <name evidence="15" type="ORF">IV36_GL000437</name>
</gene>
<dbReference type="STRING" id="1618.IV36_GL000437"/>
<dbReference type="InterPro" id="IPR040656">
    <property type="entry name" value="Cas9_WED_dom"/>
</dbReference>
<dbReference type="Pfam" id="PF13395">
    <property type="entry name" value="HNH_4"/>
    <property type="match status" value="1"/>
</dbReference>
<evidence type="ECO:0000313" key="15">
    <source>
        <dbReference type="EMBL" id="KRN29119.1"/>
    </source>
</evidence>
<dbReference type="GO" id="GO:0003677">
    <property type="term" value="F:DNA binding"/>
    <property type="evidence" value="ECO:0007669"/>
    <property type="project" value="UniProtKB-UniRule"/>
</dbReference>
<feature type="binding site" evidence="13">
    <location>
        <position position="519"/>
    </location>
    <ligand>
        <name>Mg(2+)</name>
        <dbReference type="ChEBI" id="CHEBI:18420"/>
        <label>1</label>
    </ligand>
</feature>
<dbReference type="AlphaFoldDB" id="A0A0R2FKF9"/>
<sequence length="1174" mass="134504">MGKYSIGLDIGISSVGWSIIDIEKKKIVDLGSRIFPSGNAAANQDRRGYRGTRRLIRRRKNRLADVINFLGEENFIDTKVVDQNGNIHYKLLVNSTESPYKLRVKGLSKMLTKQELVIALYHIVKHRGISYDLGDLEDDGTSGVTDYKTSININRQLLIKKTVGQIQLERLKEFGKVRGHVKKDENITLLNVFPSSAYVKEATQILTKQREFYPEITDDFITKFIPFISRKRDYFVGPGNEKSRTDYGIYKKDGRTLDNLFDELIGIDKISGEKRASASSVTAQIYNMLNDLNNLTVTNTEDGKLTTQTKREIIEADKTTNGLFGITQICKIIGCKKDDIKGFRIDKVEKPIMHTLSGYRRFRKELAKINIEANDLDINLVNKIADILTLNTEKAEIRKQLNKSNIDVSNEIKELIINKNKDFLVDGRATWHSFSYKTLNLLIPELMNTSEEQITILTRLGLVKSNSEKYKGLKNIPARRITEGIYNPVVAKATREAVNVFNAIAKKIGRDNISDVVIELPREDNEADIKKGIVKRQKQNELEKEAADALVKQQMTISDSALVAHYRKVRGLSQKVRYWYQQGTCCPYCGKNIEAVQLINNNDSFEVDHIIPISVSFDDSQNNKVLVHSQCNQAKGKQTPLGWLNNGGGFGQNKTEYVAKVKTNKNYSKNKMDNLLNDMDLSDIVTQRGFIQRNLNDTRYASRIVLDEFYSFFKSNNLSTKVKIVRGKWTSQMRKKWNGVGGLKKTRDTYHHHAIDASIIASFPLLKVFDKAIKLIDIDRETGEILQDKEAIKMSQEAKLLEKIPVIQNEKFEELINELYDFPLFKQVELANDITNPENPVKFSHHVDKKANRSVANQTIYGTRIKEKEINKRGKVEKVQERYILGTIKNIYDIDSFTSFKKIYDKMSKTGDVKFLMQKKDPKTWGKLVEILNSYPDSEEITQVDGKVKRVKVSPFELYRRENDFITKYAKHNDGPKIVSIKYYDSKIGSHIDITPINAKNKVVLQSLKPWRTDVYFNSETRQYELLGLKYSDLKFTNGVYGITSEAYEKLKHGISEDGTKTWKPIGKNSGFRFSLYRNNRVKIVDEKGESLELLFASRTTSNEGYVELKPIYKSKFDSKEDVGFYGQMTPSGQFVKKMARVGYKLYKVNTDVLGNPYYITKESDDPELSLYKK</sequence>
<keyword evidence="6 13" id="KW-0378">Hydrolase</keyword>
<dbReference type="Proteomes" id="UP000051727">
    <property type="component" value="Unassembled WGS sequence"/>
</dbReference>
<evidence type="ECO:0000313" key="16">
    <source>
        <dbReference type="Proteomes" id="UP000051727"/>
    </source>
</evidence>
<evidence type="ECO:0000256" key="4">
    <source>
        <dbReference type="ARBA" id="ARBA00022723"/>
    </source>
</evidence>
<keyword evidence="3 13" id="KW-0540">Nuclease</keyword>
<evidence type="ECO:0000256" key="6">
    <source>
        <dbReference type="ARBA" id="ARBA00022801"/>
    </source>
</evidence>
<evidence type="ECO:0000256" key="3">
    <source>
        <dbReference type="ARBA" id="ARBA00022722"/>
    </source>
</evidence>
<feature type="active site" description="For RuvC-like nuclease domain" evidence="13">
    <location>
        <position position="9"/>
    </location>
</feature>
<evidence type="ECO:0000256" key="7">
    <source>
        <dbReference type="ARBA" id="ARBA00022842"/>
    </source>
</evidence>
<feature type="active site" description="Proton acceptor for HNH nuclease domain" evidence="13">
    <location>
        <position position="609"/>
    </location>
</feature>
<dbReference type="InterPro" id="IPR040555">
    <property type="entry name" value="Cas9_PI2"/>
</dbReference>
<dbReference type="Pfam" id="PF18541">
    <property type="entry name" value="RuvC_III"/>
    <property type="match status" value="1"/>
</dbReference>
<dbReference type="OrthoDB" id="9757607at2"/>
<dbReference type="NCBIfam" id="TIGR01865">
    <property type="entry name" value="cas_Csn1"/>
    <property type="match status" value="1"/>
</dbReference>
<comment type="function">
    <text evidence="13">CRISPR (clustered regularly interspaced short palindromic repeat) is an adaptive immune system that provides protection against mobile genetic elements (viruses, transposable elements and conjugative plasmids). CRISPR clusters contain spacers, sequences complementary to antecedent mobile elements, and target invading nucleic acids. CRISPR clusters are transcribed and processed into CRISPR RNA (crRNA). In type II CRISPR systems correct processing of pre-crRNA requires a trans-encoded small RNA (tracrRNA), endogenous ribonuclease 3 (rnc) and this protein. The tracrRNA serves as a guide for ribonuclease 3-aided processing of pre-crRNA. Subsequently Cas9/crRNA/tracrRNA endonucleolytically cleaves linear or circular dsDNA target complementary to the spacer; Cas9 is inactive in the absence of the 2 guide RNAs (gRNA). Cas9 recognizes the protospacer adjacent motif (PAM) in the CRISPR repeat sequences to help distinguish self versus nonself, as targets within the bacterial CRISPR locus do not have PAMs. PAM recognition is also required for catalytic activity.</text>
</comment>
<comment type="domain">
    <text evidence="13">Has 2 endonuclease domains. The discontinuous RuvC-like domain cleaves the target DNA noncomplementary to crRNA while the HNH nuclease domain cleaves the target DNA complementary to crRNA.</text>
</comment>
<evidence type="ECO:0000256" key="1">
    <source>
        <dbReference type="ARBA" id="ARBA00001946"/>
    </source>
</evidence>
<comment type="cofactor">
    <cofactor evidence="1 13">
        <name>Mg(2+)</name>
        <dbReference type="ChEBI" id="CHEBI:18420"/>
    </cofactor>
</comment>
<evidence type="ECO:0000256" key="5">
    <source>
        <dbReference type="ARBA" id="ARBA00022759"/>
    </source>
</evidence>
<dbReference type="GO" id="GO:0003723">
    <property type="term" value="F:RNA binding"/>
    <property type="evidence" value="ECO:0007669"/>
    <property type="project" value="UniProtKB-UniRule"/>
</dbReference>
<organism evidence="15 16">
    <name type="scientific">Liquorilactobacillus mali</name>
    <dbReference type="NCBI Taxonomy" id="1618"/>
    <lineage>
        <taxon>Bacteria</taxon>
        <taxon>Bacillati</taxon>
        <taxon>Bacillota</taxon>
        <taxon>Bacilli</taxon>
        <taxon>Lactobacillales</taxon>
        <taxon>Lactobacillaceae</taxon>
        <taxon>Liquorilactobacillus</taxon>
    </lineage>
</organism>
<keyword evidence="4 13" id="KW-0479">Metal-binding</keyword>
<evidence type="ECO:0000259" key="14">
    <source>
        <dbReference type="PROSITE" id="PS51749"/>
    </source>
</evidence>
<keyword evidence="7 13" id="KW-0460">Magnesium</keyword>
<comment type="similarity">
    <text evidence="2">Belongs to the CRISPR-associated protein Cas9 family. Subtype II-A subfamily.</text>
</comment>
<feature type="binding site" evidence="13">
    <location>
        <position position="753"/>
    </location>
    <ligand>
        <name>Mg(2+)</name>
        <dbReference type="ChEBI" id="CHEBI:18420"/>
        <label>2</label>
    </ligand>
</feature>
<dbReference type="InterPro" id="IPR036397">
    <property type="entry name" value="RNaseH_sf"/>
</dbReference>
<dbReference type="GO" id="GO:0043571">
    <property type="term" value="P:maintenance of CRISPR repeat elements"/>
    <property type="evidence" value="ECO:0007669"/>
    <property type="project" value="UniProtKB-UniRule"/>
</dbReference>
<dbReference type="Pfam" id="PF18070">
    <property type="entry name" value="Cas9_PI2"/>
    <property type="match status" value="1"/>
</dbReference>
<dbReference type="InterPro" id="IPR003615">
    <property type="entry name" value="HNH_nuc"/>
</dbReference>
<dbReference type="EC" id="3.1.-.-" evidence="13"/>
<evidence type="ECO:0000256" key="12">
    <source>
        <dbReference type="ARBA" id="ARBA00046380"/>
    </source>
</evidence>
<evidence type="ECO:0000256" key="8">
    <source>
        <dbReference type="ARBA" id="ARBA00022884"/>
    </source>
</evidence>
<dbReference type="GO" id="GO:0004519">
    <property type="term" value="F:endonuclease activity"/>
    <property type="evidence" value="ECO:0007669"/>
    <property type="project" value="UniProtKB-UniRule"/>
</dbReference>
<dbReference type="GO" id="GO:0046872">
    <property type="term" value="F:metal ion binding"/>
    <property type="evidence" value="ECO:0007669"/>
    <property type="project" value="UniProtKB-UniRule"/>
</dbReference>
<dbReference type="GO" id="GO:0016787">
    <property type="term" value="F:hydrolase activity"/>
    <property type="evidence" value="ECO:0007669"/>
    <property type="project" value="UniProtKB-KW"/>
</dbReference>
<name>A0A0R2FKF9_9LACO</name>
<dbReference type="RefSeq" id="WP_056991464.1">
    <property type="nucleotide sequence ID" value="NZ_JQAR01000013.1"/>
</dbReference>
<dbReference type="PATRIC" id="fig|1618.3.peg.437"/>
<reference evidence="15 16" key="1">
    <citation type="journal article" date="2015" name="Genome Announc.">
        <title>Expanding the biotechnology potential of lactobacilli through comparative genomics of 213 strains and associated genera.</title>
        <authorList>
            <person name="Sun Z."/>
            <person name="Harris H.M."/>
            <person name="McCann A."/>
            <person name="Guo C."/>
            <person name="Argimon S."/>
            <person name="Zhang W."/>
            <person name="Yang X."/>
            <person name="Jeffery I.B."/>
            <person name="Cooney J.C."/>
            <person name="Kagawa T.F."/>
            <person name="Liu W."/>
            <person name="Song Y."/>
            <person name="Salvetti E."/>
            <person name="Wrobel A."/>
            <person name="Rasinkangas P."/>
            <person name="Parkhill J."/>
            <person name="Rea M.C."/>
            <person name="O'Sullivan O."/>
            <person name="Ritari J."/>
            <person name="Douillard F.P."/>
            <person name="Paul Ross R."/>
            <person name="Yang R."/>
            <person name="Briner A.E."/>
            <person name="Felis G.E."/>
            <person name="de Vos W.M."/>
            <person name="Barrangou R."/>
            <person name="Klaenhammer T.R."/>
            <person name="Caufield P.W."/>
            <person name="Cui Y."/>
            <person name="Zhang H."/>
            <person name="O'Toole P.W."/>
        </authorList>
    </citation>
    <scope>NUCLEOTIDE SEQUENCE [LARGE SCALE GENOMIC DNA]</scope>
    <source>
        <strain evidence="15 16">ATCC 27304</strain>
    </source>
</reference>
<dbReference type="Gene3D" id="3.30.420.10">
    <property type="entry name" value="Ribonuclease H-like superfamily/Ribonuclease H"/>
    <property type="match status" value="2"/>
</dbReference>
<keyword evidence="9 13" id="KW-0051">Antiviral defense</keyword>
<evidence type="ECO:0000256" key="11">
    <source>
        <dbReference type="ARBA" id="ARBA00023211"/>
    </source>
</evidence>
<proteinExistence type="inferred from homology"/>
<keyword evidence="10 13" id="KW-0238">DNA-binding</keyword>
<evidence type="ECO:0000256" key="2">
    <source>
        <dbReference type="ARBA" id="ARBA00005244"/>
    </source>
</evidence>
<dbReference type="InterPro" id="IPR033114">
    <property type="entry name" value="HNH_CAS9"/>
</dbReference>
<keyword evidence="8 13" id="KW-0694">RNA-binding</keyword>
<keyword evidence="5 13" id="KW-0255">Endonuclease</keyword>
<evidence type="ECO:0000256" key="10">
    <source>
        <dbReference type="ARBA" id="ARBA00023125"/>
    </source>
</evidence>
<feature type="binding site" evidence="13">
    <location>
        <position position="9"/>
    </location>
    <ligand>
        <name>Mg(2+)</name>
        <dbReference type="ChEBI" id="CHEBI:18420"/>
        <label>1</label>
    </ligand>
</feature>
<protein>
    <recommendedName>
        <fullName evidence="13">CRISPR-associated endonuclease Cas9</fullName>
        <ecNumber evidence="13">3.1.-.-</ecNumber>
    </recommendedName>
</protein>
<dbReference type="Pfam" id="PF18061">
    <property type="entry name" value="CRISPR_Cas9_WED"/>
    <property type="match status" value="1"/>
</dbReference>
<dbReference type="EMBL" id="JQAR01000013">
    <property type="protein sequence ID" value="KRN29119.1"/>
    <property type="molecule type" value="Genomic_DNA"/>
</dbReference>
<comment type="subunit">
    <text evidence="12 13">Monomer. Binds crRNA and tracrRNA.</text>
</comment>
<evidence type="ECO:0000256" key="13">
    <source>
        <dbReference type="HAMAP-Rule" id="MF_01480"/>
    </source>
</evidence>
<dbReference type="Gene3D" id="1.10.30.50">
    <property type="match status" value="1"/>
</dbReference>
<dbReference type="InterPro" id="IPR028629">
    <property type="entry name" value="Cas9"/>
</dbReference>